<feature type="signal peptide" evidence="2">
    <location>
        <begin position="1"/>
        <end position="19"/>
    </location>
</feature>
<evidence type="ECO:0000256" key="1">
    <source>
        <dbReference type="ARBA" id="ARBA00022729"/>
    </source>
</evidence>
<dbReference type="AlphaFoldDB" id="A0A841RDF5"/>
<reference evidence="4 5" key="1">
    <citation type="submission" date="2020-08" db="EMBL/GenBank/DDBJ databases">
        <title>Genomic Encyclopedia of Type Strains, Phase IV (KMG-IV): sequencing the most valuable type-strain genomes for metagenomic binning, comparative biology and taxonomic classification.</title>
        <authorList>
            <person name="Goeker M."/>
        </authorList>
    </citation>
    <scope>NUCLEOTIDE SEQUENCE [LARGE SCALE GENOMIC DNA]</scope>
    <source>
        <strain evidence="4 5">DSM 2461</strain>
    </source>
</reference>
<dbReference type="EMBL" id="JACHGJ010000009">
    <property type="protein sequence ID" value="MBB6482003.1"/>
    <property type="molecule type" value="Genomic_DNA"/>
</dbReference>
<comment type="caution">
    <text evidence="4">The sequence shown here is derived from an EMBL/GenBank/DDBJ whole genome shotgun (WGS) entry which is preliminary data.</text>
</comment>
<evidence type="ECO:0000259" key="3">
    <source>
        <dbReference type="Pfam" id="PF00497"/>
    </source>
</evidence>
<proteinExistence type="predicted"/>
<keyword evidence="5" id="KW-1185">Reference proteome</keyword>
<dbReference type="PANTHER" id="PTHR35936:SF17">
    <property type="entry name" value="ARGININE-BINDING EXTRACELLULAR PROTEIN ARTP"/>
    <property type="match status" value="1"/>
</dbReference>
<evidence type="ECO:0000313" key="4">
    <source>
        <dbReference type="EMBL" id="MBB6482003.1"/>
    </source>
</evidence>
<accession>A0A841RDF5</accession>
<dbReference type="PANTHER" id="PTHR35936">
    <property type="entry name" value="MEMBRANE-BOUND LYTIC MUREIN TRANSGLYCOSYLASE F"/>
    <property type="match status" value="1"/>
</dbReference>
<feature type="domain" description="Solute-binding protein family 3/N-terminal" evidence="3">
    <location>
        <begin position="40"/>
        <end position="227"/>
    </location>
</feature>
<evidence type="ECO:0000313" key="5">
    <source>
        <dbReference type="Proteomes" id="UP000587760"/>
    </source>
</evidence>
<keyword evidence="1 2" id="KW-0732">Signal</keyword>
<dbReference type="Proteomes" id="UP000587760">
    <property type="component" value="Unassembled WGS sequence"/>
</dbReference>
<feature type="chain" id="PRO_5032741888" evidence="2">
    <location>
        <begin position="20"/>
        <end position="238"/>
    </location>
</feature>
<sequence>MLKNVLLITALVSALFSLNSEPLTISTIEGSPVSDICSMIIRDIYEKAGLEITIVPMPAVRATSESTAGKIDGETHRIEAYGDKHEELLIVPFSYYSIDTNLFTQQNNPAAGKSLSELSDYKFVILKGVSQSQELTRGFPRVQEFEDSETMIRFLMIKRADFAILSRLHGMEVLKKLRADDIIPLEPPVDETRLYHYVHKKHGDLVPLLMKTMKEMEQSGELAEIIRRAEEEVTGTDW</sequence>
<dbReference type="Pfam" id="PF00497">
    <property type="entry name" value="SBP_bac_3"/>
    <property type="match status" value="1"/>
</dbReference>
<dbReference type="RefSeq" id="WP_184748241.1">
    <property type="nucleotide sequence ID" value="NZ_JACHGJ010000009.1"/>
</dbReference>
<name>A0A841RDF5_9SPIO</name>
<gene>
    <name evidence="4" type="ORF">HNR50_003691</name>
</gene>
<dbReference type="SUPFAM" id="SSF53850">
    <property type="entry name" value="Periplasmic binding protein-like II"/>
    <property type="match status" value="1"/>
</dbReference>
<dbReference type="InterPro" id="IPR001638">
    <property type="entry name" value="Solute-binding_3/MltF_N"/>
</dbReference>
<dbReference type="Gene3D" id="3.40.190.10">
    <property type="entry name" value="Periplasmic binding protein-like II"/>
    <property type="match status" value="2"/>
</dbReference>
<organism evidence="4 5">
    <name type="scientific">Spirochaeta isovalerica</name>
    <dbReference type="NCBI Taxonomy" id="150"/>
    <lineage>
        <taxon>Bacteria</taxon>
        <taxon>Pseudomonadati</taxon>
        <taxon>Spirochaetota</taxon>
        <taxon>Spirochaetia</taxon>
        <taxon>Spirochaetales</taxon>
        <taxon>Spirochaetaceae</taxon>
        <taxon>Spirochaeta</taxon>
    </lineage>
</organism>
<evidence type="ECO:0000256" key="2">
    <source>
        <dbReference type="SAM" id="SignalP"/>
    </source>
</evidence>
<protein>
    <submittedName>
        <fullName evidence="4">ABC-type amino acid transport substrate-binding protein</fullName>
    </submittedName>
</protein>